<keyword evidence="2" id="KW-0614">Plasmid</keyword>
<gene>
    <name evidence="2" type="ORF">WWTP_pFosmid_7D_0028</name>
</gene>
<feature type="region of interest" description="Disordered" evidence="1">
    <location>
        <begin position="51"/>
        <end position="80"/>
    </location>
</feature>
<geneLocation type="plasmid" evidence="2">
    <name>fosmid 7D</name>
</geneLocation>
<evidence type="ECO:0000313" key="2">
    <source>
        <dbReference type="EMBL" id="CDL65446.1"/>
    </source>
</evidence>
<reference evidence="2" key="1">
    <citation type="journal article" date="2015" name="Res. Microbiol.">
        <title>New FeFe-hydrogenase genes identified in a metagenomic fosmid library from a municipal wastewater treatment plant as revealed by high-throughput sequencing.</title>
        <authorList>
            <person name="Tomazetto G."/>
            <person name="Wibberg D."/>
            <person name="Schluter A."/>
            <person name="Oliveira V.M."/>
        </authorList>
    </citation>
    <scope>NUCLEOTIDE SEQUENCE</scope>
    <source>
        <plasmid evidence="2">fosmid 7D</plasmid>
    </source>
</reference>
<dbReference type="AlphaFoldDB" id="A0A0A8KXX0"/>
<proteinExistence type="predicted"/>
<name>A0A0A8KXX0_9ZZZZ</name>
<organism evidence="2">
    <name type="scientific">wastewater metagenome</name>
    <dbReference type="NCBI Taxonomy" id="527639"/>
    <lineage>
        <taxon>unclassified sequences</taxon>
        <taxon>metagenomes</taxon>
        <taxon>ecological metagenomes</taxon>
    </lineage>
</organism>
<accession>A0A0A8KXX0</accession>
<dbReference type="EMBL" id="HG796240">
    <property type="protein sequence ID" value="CDL65446.1"/>
    <property type="molecule type" value="Genomic_DNA"/>
</dbReference>
<protein>
    <submittedName>
        <fullName evidence="2">Uncharacterized protein</fullName>
    </submittedName>
</protein>
<evidence type="ECO:0000256" key="1">
    <source>
        <dbReference type="SAM" id="MobiDB-lite"/>
    </source>
</evidence>
<sequence>MLLPRLTCTAVPRYRSGKRAFEKLTLNVPKLPRGILLIVAGAEKTCALAPHTPKGTGLENATLPAEPKPWVPAPKSVSPV</sequence>